<dbReference type="AlphaFoldDB" id="A0A139AS22"/>
<dbReference type="PROSITE" id="PS50222">
    <property type="entry name" value="EF_HAND_2"/>
    <property type="match status" value="1"/>
</dbReference>
<feature type="repeat" description="WD" evidence="4">
    <location>
        <begin position="359"/>
        <end position="400"/>
    </location>
</feature>
<evidence type="ECO:0000256" key="5">
    <source>
        <dbReference type="SAM" id="MobiDB-lite"/>
    </source>
</evidence>
<dbReference type="OrthoDB" id="10251381at2759"/>
<keyword evidence="1 4" id="KW-0853">WD repeat</keyword>
<feature type="repeat" description="WD" evidence="4">
    <location>
        <begin position="587"/>
        <end position="627"/>
    </location>
</feature>
<dbReference type="InterPro" id="IPR019775">
    <property type="entry name" value="WD40_repeat_CS"/>
</dbReference>
<dbReference type="InterPro" id="IPR015943">
    <property type="entry name" value="WD40/YVTN_repeat-like_dom_sf"/>
</dbReference>
<feature type="region of interest" description="Disordered" evidence="5">
    <location>
        <begin position="796"/>
        <end position="838"/>
    </location>
</feature>
<dbReference type="InterPro" id="IPR020472">
    <property type="entry name" value="WD40_PAC1"/>
</dbReference>
<keyword evidence="8" id="KW-1185">Reference proteome</keyword>
<reference evidence="7 8" key="1">
    <citation type="journal article" date="2015" name="Genome Biol. Evol.">
        <title>Phylogenomic analyses indicate that early fungi evolved digesting cell walls of algal ancestors of land plants.</title>
        <authorList>
            <person name="Chang Y."/>
            <person name="Wang S."/>
            <person name="Sekimoto S."/>
            <person name="Aerts A.L."/>
            <person name="Choi C."/>
            <person name="Clum A."/>
            <person name="LaButti K.M."/>
            <person name="Lindquist E.A."/>
            <person name="Yee Ngan C."/>
            <person name="Ohm R.A."/>
            <person name="Salamov A.A."/>
            <person name="Grigoriev I.V."/>
            <person name="Spatafora J.W."/>
            <person name="Berbee M.L."/>
        </authorList>
    </citation>
    <scope>NUCLEOTIDE SEQUENCE [LARGE SCALE GENOMIC DNA]</scope>
    <source>
        <strain evidence="7 8">JEL478</strain>
    </source>
</reference>
<protein>
    <submittedName>
        <fullName evidence="7">WD40 repeat-like protein</fullName>
    </submittedName>
</protein>
<evidence type="ECO:0000313" key="7">
    <source>
        <dbReference type="EMBL" id="KXS19343.1"/>
    </source>
</evidence>
<dbReference type="EMBL" id="KQ965739">
    <property type="protein sequence ID" value="KXS19343.1"/>
    <property type="molecule type" value="Genomic_DNA"/>
</dbReference>
<evidence type="ECO:0000256" key="3">
    <source>
        <dbReference type="ARBA" id="ARBA00022837"/>
    </source>
</evidence>
<dbReference type="PROSITE" id="PS50294">
    <property type="entry name" value="WD_REPEATS_REGION"/>
    <property type="match status" value="4"/>
</dbReference>
<dbReference type="SUPFAM" id="SSF50978">
    <property type="entry name" value="WD40 repeat-like"/>
    <property type="match status" value="2"/>
</dbReference>
<feature type="repeat" description="WD" evidence="4">
    <location>
        <begin position="706"/>
        <end position="738"/>
    </location>
</feature>
<dbReference type="SUPFAM" id="SSF47473">
    <property type="entry name" value="EF-hand"/>
    <property type="match status" value="1"/>
</dbReference>
<dbReference type="Pfam" id="PF00400">
    <property type="entry name" value="WD40"/>
    <property type="match status" value="6"/>
</dbReference>
<accession>A0A139AS22</accession>
<dbReference type="InterPro" id="IPR002048">
    <property type="entry name" value="EF_hand_dom"/>
</dbReference>
<dbReference type="Gene3D" id="1.10.238.10">
    <property type="entry name" value="EF-hand"/>
    <property type="match status" value="1"/>
</dbReference>
<feature type="compositionally biased region" description="Polar residues" evidence="5">
    <location>
        <begin position="826"/>
        <end position="838"/>
    </location>
</feature>
<dbReference type="InterPro" id="IPR001680">
    <property type="entry name" value="WD40_rpt"/>
</dbReference>
<dbReference type="PROSITE" id="PS00678">
    <property type="entry name" value="WD_REPEATS_1"/>
    <property type="match status" value="3"/>
</dbReference>
<dbReference type="PANTHER" id="PTHR44324">
    <property type="entry name" value="WD40 REPEAT DOMAIN 95"/>
    <property type="match status" value="1"/>
</dbReference>
<dbReference type="InterPro" id="IPR011992">
    <property type="entry name" value="EF-hand-dom_pair"/>
</dbReference>
<dbReference type="OMA" id="GPQRIFF"/>
<dbReference type="SMART" id="SM00320">
    <property type="entry name" value="WD40"/>
    <property type="match status" value="10"/>
</dbReference>
<dbReference type="PROSITE" id="PS50082">
    <property type="entry name" value="WD_REPEATS_2"/>
    <property type="match status" value="5"/>
</dbReference>
<dbReference type="InterPro" id="IPR036322">
    <property type="entry name" value="WD40_repeat_dom_sf"/>
</dbReference>
<dbReference type="PANTHER" id="PTHR44324:SF4">
    <property type="entry name" value="WD40 REPEAT DOMAIN 95"/>
    <property type="match status" value="1"/>
</dbReference>
<name>A0A139AS22_GONPJ</name>
<feature type="repeat" description="WD" evidence="4">
    <location>
        <begin position="446"/>
        <end position="487"/>
    </location>
</feature>
<dbReference type="CDD" id="cd00200">
    <property type="entry name" value="WD40"/>
    <property type="match status" value="1"/>
</dbReference>
<sequence>MNIHHFEELMYTFQSHENEDGFDIDTVRYSCNFRRVFGEILGGALSYDQMTQLFMKIDANSDGCLSWDEFSTYMMMGAIGGVDETSDVFDERVRRLLGSPHRDMIRRVDFVARERKYVTVARDGTVCFWSPTLRLQRTVATKELYNQFEAGVGSKNGTSYWIMDAVFLHDHGKLVVITDHRQLCIYDVLAIKPRALAIIGPLEDNPLCVSYHPRYDEERDLMLFGDDRGYVNVLSLTRKFFIDASSDGRPNILEPSKLCRKDSLETNHISLSRRKVHNEWVQKVCFLAEMNAFISCATENMKSLVIGDMDRKAERYIRAPKGINCFEYCRRPSFLVTGGRDKIIRLWNPYVLSKPAGTLHGHNASVTQILINQDESHIISLSEDKVIKVWNARNMTCLQTLTDKVPHRPENVISTLYFDTQNRRLLCGSNKLETYTLFRSNRNQVTRTHDGSVVAALFNENFHQVVSGCQNGTVTLWNAGTGEKIFQFHNLHDGNEITAMCFDKSGRRLVTGSRDGNIKMWNFNNGQLLKTMIKDNPVEVTDIMYIEMGANRFIVAVGWDEVVSVFMDDPEEDEATPCRVLMGEGIHKGHTDDITSIAFSEPNFLATSGVDGAIVLWNLESGHCKGQMQEPYCHLRNPEEKAIEKLDCEMSEGEGLTALAANTDSSMLLIAGSKGHVQMWDVSRLRIDDGTTTVEIAQNLVLVKTWRAHVETINSINFVGMYNVIITASRDHTVRVWSTNGFHIGIFGQADPWVLDDPCTYMPAPSDLKHESLHEQQRRSLARLHAEKMKEAVISAWRATTPRTSNSKSEQEQDGDQGDSQQNSELESLQTKGGYTITPQDLEEARKLRLKAIEERVFNKWRGFVAMRHSARNFTIDSELVQKTSGRHQYFTFRNSTTRPSTSLSPPRPKSEAVWRSVAWFPLDEQGKEPRSTN</sequence>
<keyword evidence="2" id="KW-0677">Repeat</keyword>
<evidence type="ECO:0000256" key="2">
    <source>
        <dbReference type="ARBA" id="ARBA00022737"/>
    </source>
</evidence>
<dbReference type="Gene3D" id="2.130.10.10">
    <property type="entry name" value="YVTN repeat-like/Quinoprotein amine dehydrogenase"/>
    <property type="match status" value="3"/>
</dbReference>
<dbReference type="PROSITE" id="PS00018">
    <property type="entry name" value="EF_HAND_1"/>
    <property type="match status" value="1"/>
</dbReference>
<keyword evidence="3" id="KW-0106">Calcium</keyword>
<evidence type="ECO:0000256" key="1">
    <source>
        <dbReference type="ARBA" id="ARBA00022574"/>
    </source>
</evidence>
<dbReference type="InterPro" id="IPR018247">
    <property type="entry name" value="EF_Hand_1_Ca_BS"/>
</dbReference>
<dbReference type="STRING" id="1344416.A0A139AS22"/>
<dbReference type="InterPro" id="IPR051242">
    <property type="entry name" value="WD-EF-hand_domain"/>
</dbReference>
<feature type="domain" description="EF-hand" evidence="6">
    <location>
        <begin position="45"/>
        <end position="80"/>
    </location>
</feature>
<dbReference type="Proteomes" id="UP000070544">
    <property type="component" value="Unassembled WGS sequence"/>
</dbReference>
<organism evidence="7 8">
    <name type="scientific">Gonapodya prolifera (strain JEL478)</name>
    <name type="common">Monoblepharis prolifera</name>
    <dbReference type="NCBI Taxonomy" id="1344416"/>
    <lineage>
        <taxon>Eukaryota</taxon>
        <taxon>Fungi</taxon>
        <taxon>Fungi incertae sedis</taxon>
        <taxon>Chytridiomycota</taxon>
        <taxon>Chytridiomycota incertae sedis</taxon>
        <taxon>Monoblepharidomycetes</taxon>
        <taxon>Monoblepharidales</taxon>
        <taxon>Gonapodyaceae</taxon>
        <taxon>Gonapodya</taxon>
    </lineage>
</organism>
<gene>
    <name evidence="7" type="ORF">M427DRAFT_109157</name>
</gene>
<dbReference type="GO" id="GO:0005509">
    <property type="term" value="F:calcium ion binding"/>
    <property type="evidence" value="ECO:0007669"/>
    <property type="project" value="InterPro"/>
</dbReference>
<dbReference type="PRINTS" id="PR00320">
    <property type="entry name" value="GPROTEINBRPT"/>
</dbReference>
<evidence type="ECO:0000313" key="8">
    <source>
        <dbReference type="Proteomes" id="UP000070544"/>
    </source>
</evidence>
<feature type="repeat" description="WD" evidence="4">
    <location>
        <begin position="495"/>
        <end position="531"/>
    </location>
</feature>
<evidence type="ECO:0000259" key="6">
    <source>
        <dbReference type="PROSITE" id="PS50222"/>
    </source>
</evidence>
<evidence type="ECO:0000256" key="4">
    <source>
        <dbReference type="PROSITE-ProRule" id="PRU00221"/>
    </source>
</evidence>
<proteinExistence type="predicted"/>